<feature type="binding site" evidence="9">
    <location>
        <position position="963"/>
    </location>
    <ligand>
        <name>substrate</name>
    </ligand>
</feature>
<dbReference type="InterPro" id="IPR027417">
    <property type="entry name" value="P-loop_NTPase"/>
</dbReference>
<dbReference type="InterPro" id="IPR016176">
    <property type="entry name" value="Cbl-dep_enz_cat"/>
</dbReference>
<gene>
    <name evidence="9 11" type="primary">icmF</name>
    <name evidence="11" type="ORF">GCM10011394_10050</name>
</gene>
<dbReference type="Proteomes" id="UP000599009">
    <property type="component" value="Unassembled WGS sequence"/>
</dbReference>
<evidence type="ECO:0000256" key="1">
    <source>
        <dbReference type="ARBA" id="ARBA00001922"/>
    </source>
</evidence>
<organism evidence="11 12">
    <name type="scientific">Luteimonas terricola</name>
    <dbReference type="NCBI Taxonomy" id="645597"/>
    <lineage>
        <taxon>Bacteria</taxon>
        <taxon>Pseudomonadati</taxon>
        <taxon>Pseudomonadota</taxon>
        <taxon>Gammaproteobacteria</taxon>
        <taxon>Lysobacterales</taxon>
        <taxon>Lysobacteraceae</taxon>
        <taxon>Luteimonas</taxon>
    </lineage>
</organism>
<dbReference type="Gene3D" id="3.40.50.300">
    <property type="entry name" value="P-loop containing nucleotide triphosphate hydrolases"/>
    <property type="match status" value="1"/>
</dbReference>
<evidence type="ECO:0000256" key="9">
    <source>
        <dbReference type="HAMAP-Rule" id="MF_02050"/>
    </source>
</evidence>
<dbReference type="RefSeq" id="WP_132985043.1">
    <property type="nucleotide sequence ID" value="NZ_BMME01000001.1"/>
</dbReference>
<keyword evidence="12" id="KW-1185">Reference proteome</keyword>
<reference evidence="12" key="1">
    <citation type="journal article" date="2019" name="Int. J. Syst. Evol. Microbiol.">
        <title>The Global Catalogue of Microorganisms (GCM) 10K type strain sequencing project: providing services to taxonomists for standard genome sequencing and annotation.</title>
        <authorList>
            <consortium name="The Broad Institute Genomics Platform"/>
            <consortium name="The Broad Institute Genome Sequencing Center for Infectious Disease"/>
            <person name="Wu L."/>
            <person name="Ma J."/>
        </authorList>
    </citation>
    <scope>NUCLEOTIDE SEQUENCE [LARGE SCALE GENOMIC DNA]</scope>
    <source>
        <strain evidence="12">CGMCC 1.8985</strain>
    </source>
</reference>
<keyword evidence="9" id="KW-0479">Metal-binding</keyword>
<evidence type="ECO:0000256" key="7">
    <source>
        <dbReference type="ARBA" id="ARBA00023235"/>
    </source>
</evidence>
<keyword evidence="7 9" id="KW-0413">Isomerase</keyword>
<keyword evidence="5 9" id="KW-0342">GTP-binding</keyword>
<comment type="cofactor">
    <cofactor evidence="1 9">
        <name>adenosylcob(III)alamin</name>
        <dbReference type="ChEBI" id="CHEBI:18408"/>
    </cofactor>
</comment>
<dbReference type="EC" id="5.4.99.13" evidence="9"/>
<keyword evidence="3 9" id="KW-0547">Nucleotide-binding</keyword>
<comment type="domain">
    <text evidence="9">Is composed of four functional domains: the N-terminal 5'-deoxyadenosylcobalamin binding region that is homologous to the small subunit of ICM (IcmB), a middle P-loop GTPase domain (MeaI) that likely acts as a chaperone for ICM, a structured linker region involved in dimer formation, and a C-terminal part that is homologous to the large substrate-binding subunit of ICM (IcmA).</text>
</comment>
<feature type="binding site" evidence="9">
    <location>
        <position position="265"/>
    </location>
    <ligand>
        <name>Mg(2+)</name>
        <dbReference type="ChEBI" id="CHEBI:18420"/>
        <label>2</label>
    </ligand>
</feature>
<comment type="catalytic activity">
    <reaction evidence="9">
        <text>2-methylpropanoyl-CoA = butanoyl-CoA</text>
        <dbReference type="Rhea" id="RHEA:13141"/>
        <dbReference type="ChEBI" id="CHEBI:57338"/>
        <dbReference type="ChEBI" id="CHEBI:57371"/>
        <dbReference type="EC" id="5.4.99.13"/>
    </reaction>
</comment>
<feature type="binding site" evidence="9">
    <location>
        <position position="265"/>
    </location>
    <ligand>
        <name>Mg(2+)</name>
        <dbReference type="ChEBI" id="CHEBI:18420"/>
        <label>1</label>
        <note>catalytic</note>
    </ligand>
</feature>
<dbReference type="InterPro" id="IPR006158">
    <property type="entry name" value="Cobalamin-bd"/>
</dbReference>
<evidence type="ECO:0000256" key="6">
    <source>
        <dbReference type="ARBA" id="ARBA00023186"/>
    </source>
</evidence>
<evidence type="ECO:0000256" key="4">
    <source>
        <dbReference type="ARBA" id="ARBA00022801"/>
    </source>
</evidence>
<dbReference type="EMBL" id="BMME01000001">
    <property type="protein sequence ID" value="GGK02938.1"/>
    <property type="molecule type" value="Genomic_DNA"/>
</dbReference>
<comment type="subunit">
    <text evidence="9">Homodimer.</text>
</comment>
<feature type="binding site" evidence="9">
    <location>
        <position position="252"/>
    </location>
    <ligand>
        <name>Mg(2+)</name>
        <dbReference type="ChEBI" id="CHEBI:18420"/>
        <label>2</label>
    </ligand>
</feature>
<feature type="binding site" description="axial binding residue" evidence="9">
    <location>
        <position position="31"/>
    </location>
    <ligand>
        <name>adenosylcob(III)alamin</name>
        <dbReference type="ChEBI" id="CHEBI:18408"/>
    </ligand>
    <ligandPart>
        <name>Co</name>
        <dbReference type="ChEBI" id="CHEBI:27638"/>
    </ligandPart>
</feature>
<evidence type="ECO:0000256" key="2">
    <source>
        <dbReference type="ARBA" id="ARBA00022628"/>
    </source>
</evidence>
<comment type="cofactor">
    <cofactor evidence="9">
        <name>Mg(2+)</name>
        <dbReference type="ChEBI" id="CHEBI:18420"/>
    </cofactor>
</comment>
<dbReference type="PANTHER" id="PTHR43087">
    <property type="entry name" value="LYSINE/ARGININE/ORNITHINE TRANSPORT SYSTEM KINASE"/>
    <property type="match status" value="1"/>
</dbReference>
<dbReference type="SUPFAM" id="SSF51703">
    <property type="entry name" value="Cobalamin (vitamin B12)-dependent enzymes"/>
    <property type="match status" value="1"/>
</dbReference>
<feature type="binding site" evidence="9">
    <location>
        <position position="879"/>
    </location>
    <ligand>
        <name>substrate</name>
    </ligand>
</feature>
<dbReference type="Pfam" id="PF02310">
    <property type="entry name" value="B12-binding"/>
    <property type="match status" value="1"/>
</dbReference>
<comment type="caution">
    <text evidence="9">Lacks conserved residue(s) required for the propagation of feature annotation.</text>
</comment>
<feature type="binding site" evidence="9">
    <location>
        <position position="227"/>
    </location>
    <ligand>
        <name>Mg(2+)</name>
        <dbReference type="ChEBI" id="CHEBI:18420"/>
        <label>1</label>
        <note>catalytic</note>
    </ligand>
</feature>
<feature type="binding site" evidence="9">
    <location>
        <position position="686"/>
    </location>
    <ligand>
        <name>substrate</name>
    </ligand>
</feature>
<dbReference type="Pfam" id="PF01642">
    <property type="entry name" value="MM_CoA_mutase"/>
    <property type="match status" value="2"/>
</dbReference>
<accession>A0ABQ2EEE9</accession>
<feature type="domain" description="B12-binding" evidence="10">
    <location>
        <begin position="18"/>
        <end position="156"/>
    </location>
</feature>
<keyword evidence="6 9" id="KW-0143">Chaperone</keyword>
<feature type="binding site" evidence="9">
    <location>
        <position position="313"/>
    </location>
    <ligand>
        <name>Mg(2+)</name>
        <dbReference type="ChEBI" id="CHEBI:18420"/>
        <label>2</label>
    </ligand>
</feature>
<feature type="binding site" evidence="9">
    <location>
        <position position="835"/>
    </location>
    <ligand>
        <name>substrate</name>
    </ligand>
</feature>
<dbReference type="SUPFAM" id="SSF52242">
    <property type="entry name" value="Cobalamin (vitamin B12)-binding domain"/>
    <property type="match status" value="1"/>
</dbReference>
<evidence type="ECO:0000313" key="11">
    <source>
        <dbReference type="EMBL" id="GGK02938.1"/>
    </source>
</evidence>
<feature type="binding site" evidence="9">
    <location>
        <position position="928"/>
    </location>
    <ligand>
        <name>substrate</name>
    </ligand>
</feature>
<dbReference type="Gene3D" id="3.20.20.240">
    <property type="entry name" value="Methylmalonyl-CoA mutase"/>
    <property type="match status" value="1"/>
</dbReference>
<dbReference type="HAMAP" id="MF_02050">
    <property type="entry name" value="IcmF"/>
    <property type="match status" value="1"/>
</dbReference>
<feature type="binding site" evidence="9">
    <location>
        <position position="251"/>
    </location>
    <ligand>
        <name>Mg(2+)</name>
        <dbReference type="ChEBI" id="CHEBI:18420"/>
        <label>2</label>
    </ligand>
</feature>
<feature type="binding site" evidence="9">
    <location>
        <position position="968"/>
    </location>
    <ligand>
        <name>substrate</name>
    </ligand>
</feature>
<feature type="binding site" evidence="9">
    <location>
        <position position="1222"/>
    </location>
    <ligand>
        <name>GTP</name>
        <dbReference type="ChEBI" id="CHEBI:37565"/>
    </ligand>
</feature>
<dbReference type="CDD" id="cd02071">
    <property type="entry name" value="MM_CoA_mut_B12_BD"/>
    <property type="match status" value="1"/>
</dbReference>
<feature type="binding site" evidence="9">
    <location>
        <position position="314"/>
    </location>
    <ligand>
        <name>Mg(2+)</name>
        <dbReference type="ChEBI" id="CHEBI:18420"/>
        <label>2</label>
    </ligand>
</feature>
<comment type="catalytic activity">
    <reaction evidence="9">
        <text>GTP + H2O = GDP + phosphate + H(+)</text>
        <dbReference type="Rhea" id="RHEA:19669"/>
        <dbReference type="ChEBI" id="CHEBI:15377"/>
        <dbReference type="ChEBI" id="CHEBI:15378"/>
        <dbReference type="ChEBI" id="CHEBI:37565"/>
        <dbReference type="ChEBI" id="CHEBI:43474"/>
        <dbReference type="ChEBI" id="CHEBI:58189"/>
    </reaction>
</comment>
<feature type="binding site" evidence="9">
    <location>
        <position position="313"/>
    </location>
    <ligand>
        <name>Mg(2+)</name>
        <dbReference type="ChEBI" id="CHEBI:18420"/>
        <label>1</label>
        <note>catalytic</note>
    </ligand>
</feature>
<keyword evidence="9" id="KW-0460">Magnesium</keyword>
<comment type="function">
    <text evidence="9">Catalyzes the reversible interconversion of isobutyryl-CoA and n-butyryl-CoA, using radical chemistry. Also exhibits GTPase activity, associated with its G-protein domain (MeaI) that functions as a chaperone that assists cofactor delivery and proper holo-enzyme assembly.</text>
</comment>
<dbReference type="SUPFAM" id="SSF52540">
    <property type="entry name" value="P-loop containing nucleoside triphosphate hydrolases"/>
    <property type="match status" value="1"/>
</dbReference>
<dbReference type="InterPro" id="IPR006099">
    <property type="entry name" value="MeMalonylCoA_mutase_a/b_cat"/>
</dbReference>
<comment type="similarity">
    <text evidence="9">Belongs to the IcmF family.</text>
</comment>
<keyword evidence="2 9" id="KW-0846">Cobalamin</keyword>
<feature type="binding site" evidence="9">
    <location>
        <begin position="223"/>
        <end position="228"/>
    </location>
    <ligand>
        <name>GTP</name>
        <dbReference type="ChEBI" id="CHEBI:37565"/>
    </ligand>
</feature>
<comment type="caution">
    <text evidence="11">The sequence shown here is derived from an EMBL/GenBank/DDBJ whole genome shotgun (WGS) entry which is preliminary data.</text>
</comment>
<keyword evidence="4 9" id="KW-0378">Hydrolase</keyword>
<proteinExistence type="inferred from homology"/>
<keyword evidence="9" id="KW-0511">Multifunctional enzyme</keyword>
<evidence type="ECO:0000256" key="5">
    <source>
        <dbReference type="ARBA" id="ARBA00023134"/>
    </source>
</evidence>
<dbReference type="InterPro" id="IPR052040">
    <property type="entry name" value="GTPase/Isobutyryl-CoA_mutase"/>
</dbReference>
<feature type="binding site" evidence="9">
    <location>
        <begin position="360"/>
        <end position="363"/>
    </location>
    <ligand>
        <name>GTP</name>
        <dbReference type="ChEBI" id="CHEBI:37565"/>
    </ligand>
</feature>
<name>A0ABQ2EEE9_9GAMM</name>
<dbReference type="PROSITE" id="PS51332">
    <property type="entry name" value="B12_BINDING"/>
    <property type="match status" value="1"/>
</dbReference>
<dbReference type="Gene3D" id="3.40.50.280">
    <property type="entry name" value="Cobalamin-binding domain"/>
    <property type="match status" value="1"/>
</dbReference>
<evidence type="ECO:0000256" key="3">
    <source>
        <dbReference type="ARBA" id="ARBA00022741"/>
    </source>
</evidence>
<feature type="binding site" evidence="9">
    <location>
        <position position="268"/>
    </location>
    <ligand>
        <name>GTP</name>
        <dbReference type="ChEBI" id="CHEBI:37565"/>
    </ligand>
</feature>
<dbReference type="InterPro" id="IPR036724">
    <property type="entry name" value="Cobalamin-bd_sf"/>
</dbReference>
<dbReference type="PANTHER" id="PTHR43087:SF1">
    <property type="entry name" value="LAO_AO TRANSPORT SYSTEM ATPASE"/>
    <property type="match status" value="1"/>
</dbReference>
<evidence type="ECO:0000256" key="8">
    <source>
        <dbReference type="ARBA" id="ARBA00023285"/>
    </source>
</evidence>
<evidence type="ECO:0000259" key="10">
    <source>
        <dbReference type="PROSITE" id="PS51332"/>
    </source>
</evidence>
<dbReference type="Pfam" id="PF03308">
    <property type="entry name" value="MeaB"/>
    <property type="match status" value="1"/>
</dbReference>
<dbReference type="InterPro" id="IPR033669">
    <property type="entry name" value="IcmF"/>
</dbReference>
<dbReference type="EC" id="3.6.5.-" evidence="9"/>
<sequence length="1223" mass="135188">MSVPASHPIDTARAEATPLRFVTAASLFDGHDAAINIMRRLIQSQGAEVIHLGHNRSVEDVVRAALQEDADAIALSSYQGGHVEYMKYMVDMLREHNAGHIRVVAGGGGTITPEEIRELQDYGVERIYHPNDGMKLGLVEMIEDVVARVTAAREQRGQAHLPPVSDVVARIGPSRVDPDQVAIGHALSAIEAGTYSESELTALRKQWDVGTHAPVIGITGTGGAGKSSVTDELLNRFLASFPELRIAVVSVDPTRRRTGGALLGDRIRMNSLRSHRVYMRSMATRRQNVATNVVLKDCIAYLRGLGFGLVIVETAGIGQSDSEIVDMVDFPMYVMTSDYGAASQLEKIDMIDFAELIVLNKYDKRGAEDALRDIRKQWKRNRVAFKAADEDVPVYPTIASQFNDPGISWMFANLCRLLREKLSLPAERWTPNVDTTLKEPRATVLIPGARVRYLAEIAEQGRALNASIEKQAEAADRAQSFWQSLHELGDDKLPKALDLYNSEDLLGPGPATSVGAAAVPPVGAATAAIPDGAQNPIAAIAAPTKAVPTQIDRTLLTLRQRYNDALQSLTPDSLNLLRAWPQRLKSITDDVTEYEVRGKAIRVENYRESLSHQKIPKIAAPTYKSWGELLTFLGKENLPGSYPYTGGVYPYRRTGEDPIRMFAGEGTPERTNRRFHYLSVGQPAARLSTAFDSVTLYGEDPAPRPDIYGKIGNSGVNVPTLDDMKKLYSGFNLCAPTTSVSMTINGPAPMILAMFMNCAVDQQVEKYLKADPARWAAAEQKLAQVFEGKQRPRYHGDLPPTNDGLGLGLLGVTGNEMVDAETYARIKAETLKTVRGTVQADILKEDQAQNTCIFSTEFALRMMGDIQQYFVDNGVRNFYSVSISGYHIAEAGANPISQLAFTLSNGFTIVEYYLARGMKIDDFAPNLSFFFSNGMDPEYTVIGRVARRIWARAMRERYGANDRSQMMKYHIQTSGRSLHAQEIQFNDIRTTLQALYALFDNANSLHTNAYDEAITTPTEESVRRAVAIQMIINKELGLNFIENPWQGSFAVDYLTGMVEEAVYKEFEAISERGGVLGAMDTMYQRGKIQEESLYYEHKKHDGSLPLVGVNTFLPKEHAGEVTTEIELIRSTEEEKGQQIANVELWQQGRNALAPAGETSHAHQAAADEEPEMVHDGRGLAYLQNTARERRNVFEALMEAVKTHSLGQISHALYDVGGEYRRNM</sequence>
<evidence type="ECO:0000313" key="12">
    <source>
        <dbReference type="Proteomes" id="UP000599009"/>
    </source>
</evidence>
<protein>
    <recommendedName>
        <fullName evidence="9">Fused isobutyryl-CoA mutase</fullName>
    </recommendedName>
    <domain>
        <recommendedName>
            <fullName evidence="9">Isobutyryl-CoA mutase</fullName>
            <shortName evidence="9">ICM</shortName>
            <ecNumber evidence="9">5.4.99.13</ecNumber>
        </recommendedName>
    </domain>
    <domain>
        <recommendedName>
            <fullName evidence="9">P-loop GTPase</fullName>
            <ecNumber evidence="9">3.6.5.-</ecNumber>
        </recommendedName>
        <alternativeName>
            <fullName evidence="9">G-protein chaperone</fullName>
        </alternativeName>
    </domain>
</protein>
<keyword evidence="8 9" id="KW-0170">Cobalt</keyword>